<comment type="caution">
    <text evidence="2">The sequence shown here is derived from an EMBL/GenBank/DDBJ whole genome shotgun (WGS) entry which is preliminary data.</text>
</comment>
<protein>
    <submittedName>
        <fullName evidence="2">Uncharacterized protein</fullName>
    </submittedName>
</protein>
<evidence type="ECO:0000313" key="3">
    <source>
        <dbReference type="Proteomes" id="UP000286931"/>
    </source>
</evidence>
<dbReference type="AlphaFoldDB" id="A0A401YZS5"/>
<keyword evidence="3" id="KW-1185">Reference proteome</keyword>
<feature type="region of interest" description="Disordered" evidence="1">
    <location>
        <begin position="1"/>
        <end position="37"/>
    </location>
</feature>
<gene>
    <name evidence="2" type="ORF">EHYA_07855</name>
</gene>
<organism evidence="2 3">
    <name type="scientific">Embleya hyalina</name>
    <dbReference type="NCBI Taxonomy" id="516124"/>
    <lineage>
        <taxon>Bacteria</taxon>
        <taxon>Bacillati</taxon>
        <taxon>Actinomycetota</taxon>
        <taxon>Actinomycetes</taxon>
        <taxon>Kitasatosporales</taxon>
        <taxon>Streptomycetaceae</taxon>
        <taxon>Embleya</taxon>
    </lineage>
</organism>
<name>A0A401YZS5_9ACTN</name>
<evidence type="ECO:0000313" key="2">
    <source>
        <dbReference type="EMBL" id="GCE00130.1"/>
    </source>
</evidence>
<sequence>MRRPDASRHAGDRQADALLETVRTTLDEQRAERPTDARRRTCLRFLEAAET</sequence>
<dbReference type="Proteomes" id="UP000286931">
    <property type="component" value="Unassembled WGS sequence"/>
</dbReference>
<proteinExistence type="predicted"/>
<feature type="compositionally biased region" description="Basic and acidic residues" evidence="1">
    <location>
        <begin position="25"/>
        <end position="37"/>
    </location>
</feature>
<feature type="compositionally biased region" description="Basic and acidic residues" evidence="1">
    <location>
        <begin position="1"/>
        <end position="15"/>
    </location>
</feature>
<dbReference type="EMBL" id="BIFH01000037">
    <property type="protein sequence ID" value="GCE00130.1"/>
    <property type="molecule type" value="Genomic_DNA"/>
</dbReference>
<reference evidence="2 3" key="1">
    <citation type="submission" date="2018-12" db="EMBL/GenBank/DDBJ databases">
        <title>Draft genome sequence of Embleya hyalina NBRC 13850T.</title>
        <authorList>
            <person name="Komaki H."/>
            <person name="Hosoyama A."/>
            <person name="Kimura A."/>
            <person name="Ichikawa N."/>
            <person name="Tamura T."/>
        </authorList>
    </citation>
    <scope>NUCLEOTIDE SEQUENCE [LARGE SCALE GENOMIC DNA]</scope>
    <source>
        <strain evidence="2 3">NBRC 13850</strain>
    </source>
</reference>
<dbReference type="RefSeq" id="WP_174861498.1">
    <property type="nucleotide sequence ID" value="NZ_BIFH01000037.1"/>
</dbReference>
<evidence type="ECO:0000256" key="1">
    <source>
        <dbReference type="SAM" id="MobiDB-lite"/>
    </source>
</evidence>
<accession>A0A401YZS5</accession>